<gene>
    <name evidence="3" type="ORF">EDB81DRAFT_351314</name>
</gene>
<comment type="caution">
    <text evidence="3">The sequence shown here is derived from an EMBL/GenBank/DDBJ whole genome shotgun (WGS) entry which is preliminary data.</text>
</comment>
<dbReference type="OrthoDB" id="2748312at2759"/>
<proteinExistence type="predicted"/>
<organism evidence="3 4">
    <name type="scientific">Dactylonectria macrodidyma</name>
    <dbReference type="NCBI Taxonomy" id="307937"/>
    <lineage>
        <taxon>Eukaryota</taxon>
        <taxon>Fungi</taxon>
        <taxon>Dikarya</taxon>
        <taxon>Ascomycota</taxon>
        <taxon>Pezizomycotina</taxon>
        <taxon>Sordariomycetes</taxon>
        <taxon>Hypocreomycetidae</taxon>
        <taxon>Hypocreales</taxon>
        <taxon>Nectriaceae</taxon>
        <taxon>Dactylonectria</taxon>
    </lineage>
</organism>
<keyword evidence="2" id="KW-0812">Transmembrane</keyword>
<feature type="transmembrane region" description="Helical" evidence="2">
    <location>
        <begin position="445"/>
        <end position="464"/>
    </location>
</feature>
<dbReference type="Proteomes" id="UP000738349">
    <property type="component" value="Unassembled WGS sequence"/>
</dbReference>
<accession>A0A9P9FGZ8</accession>
<sequence>MKLIIPFLALGVEANFGTFNFQLKRSSQQPLIDRTKGKPGVFKSLGLSLDYSSIPNLDIRGFSGLVERQSCDPGWHLCNSGGCCPDTSTCVSGGCCRGTTSALCGADNCYDTSEAKCCGSSGLVCYQEDSCQDGGCCDANEDACGTGGCYDPDEYVCCSSTSTHCPKGYDCIEGGDCCPSGMKPCGSSKCYDPDTQVCCDGDTSVWACPKSDKCCSTGYCYDADTEICCDNGSCDDDTTCCDNECCTDVAFCGSDGYCSLCPDETRTVTSTLSSTSVVVSTDTVTEVVDNEPTGFSCAPMTVTNDDAETLILGEDCGLTYEPASTTTSSSDGGQRLQVRQASCRAAPATRTTTKYVTKGFTESSTTTLTITEVPTELGFSCPPMEATNDVGDVLALDEDCSLSLSLAEPTTTSQEQVTVTVQSGGDSSSSSDGDSAANLVGTPFVSGWALLVVWIAGFLALGLFA</sequence>
<evidence type="ECO:0000313" key="3">
    <source>
        <dbReference type="EMBL" id="KAH7161652.1"/>
    </source>
</evidence>
<dbReference type="AlphaFoldDB" id="A0A9P9FGZ8"/>
<protein>
    <submittedName>
        <fullName evidence="3">Uncharacterized protein</fullName>
    </submittedName>
</protein>
<feature type="region of interest" description="Disordered" evidence="1">
    <location>
        <begin position="411"/>
        <end position="434"/>
    </location>
</feature>
<keyword evidence="2" id="KW-1133">Transmembrane helix</keyword>
<evidence type="ECO:0000256" key="2">
    <source>
        <dbReference type="SAM" id="Phobius"/>
    </source>
</evidence>
<dbReference type="EMBL" id="JAGMUV010000004">
    <property type="protein sequence ID" value="KAH7161652.1"/>
    <property type="molecule type" value="Genomic_DNA"/>
</dbReference>
<name>A0A9P9FGZ8_9HYPO</name>
<evidence type="ECO:0000313" key="4">
    <source>
        <dbReference type="Proteomes" id="UP000738349"/>
    </source>
</evidence>
<reference evidence="3" key="1">
    <citation type="journal article" date="2021" name="Nat. Commun.">
        <title>Genetic determinants of endophytism in the Arabidopsis root mycobiome.</title>
        <authorList>
            <person name="Mesny F."/>
            <person name="Miyauchi S."/>
            <person name="Thiergart T."/>
            <person name="Pickel B."/>
            <person name="Atanasova L."/>
            <person name="Karlsson M."/>
            <person name="Huettel B."/>
            <person name="Barry K.W."/>
            <person name="Haridas S."/>
            <person name="Chen C."/>
            <person name="Bauer D."/>
            <person name="Andreopoulos W."/>
            <person name="Pangilinan J."/>
            <person name="LaButti K."/>
            <person name="Riley R."/>
            <person name="Lipzen A."/>
            <person name="Clum A."/>
            <person name="Drula E."/>
            <person name="Henrissat B."/>
            <person name="Kohler A."/>
            <person name="Grigoriev I.V."/>
            <person name="Martin F.M."/>
            <person name="Hacquard S."/>
        </authorList>
    </citation>
    <scope>NUCLEOTIDE SEQUENCE</scope>
    <source>
        <strain evidence="3">MPI-CAGE-AT-0147</strain>
    </source>
</reference>
<evidence type="ECO:0000256" key="1">
    <source>
        <dbReference type="SAM" id="MobiDB-lite"/>
    </source>
</evidence>
<keyword evidence="2" id="KW-0472">Membrane</keyword>
<keyword evidence="4" id="KW-1185">Reference proteome</keyword>